<protein>
    <submittedName>
        <fullName evidence="3">Uncharacterized protein</fullName>
    </submittedName>
</protein>
<keyword evidence="4" id="KW-1185">Reference proteome</keyword>
<feature type="transmembrane region" description="Helical" evidence="2">
    <location>
        <begin position="261"/>
        <end position="280"/>
    </location>
</feature>
<sequence length="593" mass="64957">MGDYVWTMGFAAAHAVLAGIWITPLLILWFVSLCVVRRRGDPARVGVAWLKAACPFWILSMLCQVVQVGLNIWSMADPGSRDIQSLGPTIFHLFHAARALQNISDILLFVTFIELGSGFVFCLNGGVKTAMQRYTRCATFSWAVILLTLAIILLVMRAKDEVYLDRLTRTGRVHNTLNVCLWITSFPALVFASYVVHKSKGNIMLKKAATLYLVSTMLTFCRLLVTMAIYISEYRSFTVLGLREDIAYTDILTPILPTVEAFVNFVFMFIVLALLFIVVIRKRRGLWSKSQTTSDASNKPGNLTTNPSRTSETPCYSDDGLQEHGFCLQPVQAEPSSPPTDLQSTREPRSSSTEPPSPISSQQEAAVGHQTPPPVSPHGSYRIPRRPLPASVPRSPTESDLASDSLPSPQETRQLGGGFLGRQRTIEELEAQKVLILEGRPIHHASRTSLDDEEAVADGFQMQGHQQVGAGRSLTNAAATRIQTRGDHDPILEESTGLAAVVDGFQMQTGGPVSHGTVDDVTAAKLQKVQGHEDPVGESDVVADGFQMQIPGSSELPSYDEAGGETSGTKTRLGYLREKDDQDKKARGRARSF</sequence>
<feature type="transmembrane region" description="Helical" evidence="2">
    <location>
        <begin position="139"/>
        <end position="156"/>
    </location>
</feature>
<evidence type="ECO:0000256" key="1">
    <source>
        <dbReference type="SAM" id="MobiDB-lite"/>
    </source>
</evidence>
<comment type="caution">
    <text evidence="3">The sequence shown here is derived from an EMBL/GenBank/DDBJ whole genome shotgun (WGS) entry which is preliminary data.</text>
</comment>
<organism evidence="3 4">
    <name type="scientific">Triangularia verruculosa</name>
    <dbReference type="NCBI Taxonomy" id="2587418"/>
    <lineage>
        <taxon>Eukaryota</taxon>
        <taxon>Fungi</taxon>
        <taxon>Dikarya</taxon>
        <taxon>Ascomycota</taxon>
        <taxon>Pezizomycotina</taxon>
        <taxon>Sordariomycetes</taxon>
        <taxon>Sordariomycetidae</taxon>
        <taxon>Sordariales</taxon>
        <taxon>Podosporaceae</taxon>
        <taxon>Triangularia</taxon>
    </lineage>
</organism>
<feature type="transmembrane region" description="Helical" evidence="2">
    <location>
        <begin position="12"/>
        <end position="36"/>
    </location>
</feature>
<dbReference type="Proteomes" id="UP001303160">
    <property type="component" value="Unassembled WGS sequence"/>
</dbReference>
<feature type="transmembrane region" description="Helical" evidence="2">
    <location>
        <begin position="176"/>
        <end position="197"/>
    </location>
</feature>
<feature type="transmembrane region" description="Helical" evidence="2">
    <location>
        <begin position="106"/>
        <end position="127"/>
    </location>
</feature>
<dbReference type="AlphaFoldDB" id="A0AAN6XJ06"/>
<feature type="compositionally biased region" description="Basic and acidic residues" evidence="1">
    <location>
        <begin position="575"/>
        <end position="585"/>
    </location>
</feature>
<feature type="region of interest" description="Disordered" evidence="1">
    <location>
        <begin position="330"/>
        <end position="420"/>
    </location>
</feature>
<keyword evidence="2" id="KW-1133">Transmembrane helix</keyword>
<reference evidence="3" key="1">
    <citation type="journal article" date="2023" name="Mol. Phylogenet. Evol.">
        <title>Genome-scale phylogeny and comparative genomics of the fungal order Sordariales.</title>
        <authorList>
            <person name="Hensen N."/>
            <person name="Bonometti L."/>
            <person name="Westerberg I."/>
            <person name="Brannstrom I.O."/>
            <person name="Guillou S."/>
            <person name="Cros-Aarteil S."/>
            <person name="Calhoun S."/>
            <person name="Haridas S."/>
            <person name="Kuo A."/>
            <person name="Mondo S."/>
            <person name="Pangilinan J."/>
            <person name="Riley R."/>
            <person name="LaButti K."/>
            <person name="Andreopoulos B."/>
            <person name="Lipzen A."/>
            <person name="Chen C."/>
            <person name="Yan M."/>
            <person name="Daum C."/>
            <person name="Ng V."/>
            <person name="Clum A."/>
            <person name="Steindorff A."/>
            <person name="Ohm R.A."/>
            <person name="Martin F."/>
            <person name="Silar P."/>
            <person name="Natvig D.O."/>
            <person name="Lalanne C."/>
            <person name="Gautier V."/>
            <person name="Ament-Velasquez S.L."/>
            <person name="Kruys A."/>
            <person name="Hutchinson M.I."/>
            <person name="Powell A.J."/>
            <person name="Barry K."/>
            <person name="Miller A.N."/>
            <person name="Grigoriev I.V."/>
            <person name="Debuchy R."/>
            <person name="Gladieux P."/>
            <person name="Hiltunen Thoren M."/>
            <person name="Johannesson H."/>
        </authorList>
    </citation>
    <scope>NUCLEOTIDE SEQUENCE</scope>
    <source>
        <strain evidence="3">CBS 315.58</strain>
    </source>
</reference>
<feature type="compositionally biased region" description="Polar residues" evidence="1">
    <location>
        <begin position="290"/>
        <end position="314"/>
    </location>
</feature>
<reference evidence="3" key="2">
    <citation type="submission" date="2023-05" db="EMBL/GenBank/DDBJ databases">
        <authorList>
            <consortium name="Lawrence Berkeley National Laboratory"/>
            <person name="Steindorff A."/>
            <person name="Hensen N."/>
            <person name="Bonometti L."/>
            <person name="Westerberg I."/>
            <person name="Brannstrom I.O."/>
            <person name="Guillou S."/>
            <person name="Cros-Aarteil S."/>
            <person name="Calhoun S."/>
            <person name="Haridas S."/>
            <person name="Kuo A."/>
            <person name="Mondo S."/>
            <person name="Pangilinan J."/>
            <person name="Riley R."/>
            <person name="Labutti K."/>
            <person name="Andreopoulos B."/>
            <person name="Lipzen A."/>
            <person name="Chen C."/>
            <person name="Yanf M."/>
            <person name="Daum C."/>
            <person name="Ng V."/>
            <person name="Clum A."/>
            <person name="Ohm R."/>
            <person name="Martin F."/>
            <person name="Silar P."/>
            <person name="Natvig D."/>
            <person name="Lalanne C."/>
            <person name="Gautier V."/>
            <person name="Ament-Velasquez S.L."/>
            <person name="Kruys A."/>
            <person name="Hutchinson M.I."/>
            <person name="Powell A.J."/>
            <person name="Barry K."/>
            <person name="Miller A.N."/>
            <person name="Grigoriev I.V."/>
            <person name="Debuchy R."/>
            <person name="Gladieux P."/>
            <person name="Thoren M.H."/>
            <person name="Johannesson H."/>
        </authorList>
    </citation>
    <scope>NUCLEOTIDE SEQUENCE</scope>
    <source>
        <strain evidence="3">CBS 315.58</strain>
    </source>
</reference>
<evidence type="ECO:0000313" key="3">
    <source>
        <dbReference type="EMBL" id="KAK4201514.1"/>
    </source>
</evidence>
<gene>
    <name evidence="3" type="ORF">QBC40DRAFT_59488</name>
</gene>
<feature type="transmembrane region" description="Helical" evidence="2">
    <location>
        <begin position="209"/>
        <end position="231"/>
    </location>
</feature>
<feature type="region of interest" description="Disordered" evidence="1">
    <location>
        <begin position="290"/>
        <end position="316"/>
    </location>
</feature>
<keyword evidence="2" id="KW-0472">Membrane</keyword>
<accession>A0AAN6XJ06</accession>
<keyword evidence="2" id="KW-0812">Transmembrane</keyword>
<feature type="transmembrane region" description="Helical" evidence="2">
    <location>
        <begin position="48"/>
        <end position="70"/>
    </location>
</feature>
<dbReference type="EMBL" id="MU863906">
    <property type="protein sequence ID" value="KAK4201514.1"/>
    <property type="molecule type" value="Genomic_DNA"/>
</dbReference>
<feature type="region of interest" description="Disordered" evidence="1">
    <location>
        <begin position="550"/>
        <end position="593"/>
    </location>
</feature>
<feature type="compositionally biased region" description="Polar residues" evidence="1">
    <location>
        <begin position="394"/>
        <end position="412"/>
    </location>
</feature>
<evidence type="ECO:0000256" key="2">
    <source>
        <dbReference type="SAM" id="Phobius"/>
    </source>
</evidence>
<proteinExistence type="predicted"/>
<name>A0AAN6XJ06_9PEZI</name>
<evidence type="ECO:0000313" key="4">
    <source>
        <dbReference type="Proteomes" id="UP001303160"/>
    </source>
</evidence>